<sequence length="206" mass="23215">MSSTLITGLLFTAIVINMRCVECRIKTSYVETSKSQKIMSVHERFLESIWTDGKDIKKIFNAIYPGTNWCGVGDVAKNATDYGTSVETDKCCQVHDSCEIFITARDTKYGLTNTALYTVSGCDCDQKFLDCMVNVTKSDTAQERDKSSANDFGKIFFNVINPQCLKEDFPIVCTKYGWFGICIQYGQDTTQPKVWQFAKGPKFPTR</sequence>
<dbReference type="EMBL" id="JBJQND010000013">
    <property type="protein sequence ID" value="KAL3856671.1"/>
    <property type="molecule type" value="Genomic_DNA"/>
</dbReference>
<dbReference type="InterPro" id="IPR016090">
    <property type="entry name" value="PLA2-like_dom"/>
</dbReference>
<evidence type="ECO:0000256" key="3">
    <source>
        <dbReference type="SAM" id="SignalP"/>
    </source>
</evidence>
<evidence type="ECO:0000313" key="5">
    <source>
        <dbReference type="EMBL" id="KAL3856671.1"/>
    </source>
</evidence>
<dbReference type="Pfam" id="PF05826">
    <property type="entry name" value="Phospholip_A2_2"/>
    <property type="match status" value="1"/>
</dbReference>
<reference evidence="5 6" key="1">
    <citation type="submission" date="2024-11" db="EMBL/GenBank/DDBJ databases">
        <title>Chromosome-level genome assembly of the freshwater bivalve Anodonta woodiana.</title>
        <authorList>
            <person name="Chen X."/>
        </authorList>
    </citation>
    <scope>NUCLEOTIDE SEQUENCE [LARGE SCALE GENOMIC DNA]</scope>
    <source>
        <strain evidence="5">MN2024</strain>
        <tissue evidence="5">Gills</tissue>
    </source>
</reference>
<evidence type="ECO:0000259" key="4">
    <source>
        <dbReference type="Pfam" id="PF05826"/>
    </source>
</evidence>
<evidence type="ECO:0000313" key="6">
    <source>
        <dbReference type="Proteomes" id="UP001634394"/>
    </source>
</evidence>
<dbReference type="PANTHER" id="PTHR12253">
    <property type="entry name" value="RH14732P"/>
    <property type="match status" value="1"/>
</dbReference>
<feature type="domain" description="Phospholipase A2-like central" evidence="4">
    <location>
        <begin position="63"/>
        <end position="167"/>
    </location>
</feature>
<proteinExistence type="predicted"/>
<dbReference type="Proteomes" id="UP001634394">
    <property type="component" value="Unassembled WGS sequence"/>
</dbReference>
<dbReference type="SUPFAM" id="SSF48619">
    <property type="entry name" value="Phospholipase A2, PLA2"/>
    <property type="match status" value="1"/>
</dbReference>
<organism evidence="5 6">
    <name type="scientific">Sinanodonta woodiana</name>
    <name type="common">Chinese pond mussel</name>
    <name type="synonym">Anodonta woodiana</name>
    <dbReference type="NCBI Taxonomy" id="1069815"/>
    <lineage>
        <taxon>Eukaryota</taxon>
        <taxon>Metazoa</taxon>
        <taxon>Spiralia</taxon>
        <taxon>Lophotrochozoa</taxon>
        <taxon>Mollusca</taxon>
        <taxon>Bivalvia</taxon>
        <taxon>Autobranchia</taxon>
        <taxon>Heteroconchia</taxon>
        <taxon>Palaeoheterodonta</taxon>
        <taxon>Unionida</taxon>
        <taxon>Unionoidea</taxon>
        <taxon>Unionidae</taxon>
        <taxon>Unioninae</taxon>
        <taxon>Sinanodonta</taxon>
    </lineage>
</organism>
<feature type="signal peptide" evidence="3">
    <location>
        <begin position="1"/>
        <end position="23"/>
    </location>
</feature>
<comment type="subcellular location">
    <subcellularLocation>
        <location evidence="1">Secreted</location>
    </subcellularLocation>
</comment>
<dbReference type="AlphaFoldDB" id="A0ABD3V4U7"/>
<gene>
    <name evidence="5" type="ORF">ACJMK2_011399</name>
</gene>
<comment type="caution">
    <text evidence="5">The sequence shown here is derived from an EMBL/GenBank/DDBJ whole genome shotgun (WGS) entry which is preliminary data.</text>
</comment>
<dbReference type="Gene3D" id="1.20.90.10">
    <property type="entry name" value="Phospholipase A2 domain"/>
    <property type="match status" value="1"/>
</dbReference>
<keyword evidence="6" id="KW-1185">Reference proteome</keyword>
<dbReference type="PROSITE" id="PS00118">
    <property type="entry name" value="PA2_HIS"/>
    <property type="match status" value="1"/>
</dbReference>
<dbReference type="InterPro" id="IPR036444">
    <property type="entry name" value="PLipase_A2_dom_sf"/>
</dbReference>
<name>A0ABD3V4U7_SINWO</name>
<keyword evidence="3" id="KW-0732">Signal</keyword>
<keyword evidence="2" id="KW-0964">Secreted</keyword>
<accession>A0ABD3V4U7</accession>
<feature type="chain" id="PRO_5044770121" description="Phospholipase A2-like central domain-containing protein" evidence="3">
    <location>
        <begin position="24"/>
        <end position="206"/>
    </location>
</feature>
<evidence type="ECO:0000256" key="2">
    <source>
        <dbReference type="ARBA" id="ARBA00022525"/>
    </source>
</evidence>
<dbReference type="InterPro" id="IPR033113">
    <property type="entry name" value="PLA2_histidine"/>
</dbReference>
<evidence type="ECO:0000256" key="1">
    <source>
        <dbReference type="ARBA" id="ARBA00004613"/>
    </source>
</evidence>
<protein>
    <recommendedName>
        <fullName evidence="4">Phospholipase A2-like central domain-containing protein</fullName>
    </recommendedName>
</protein>
<dbReference type="GO" id="GO:0005576">
    <property type="term" value="C:extracellular region"/>
    <property type="evidence" value="ECO:0007669"/>
    <property type="project" value="UniProtKB-SubCell"/>
</dbReference>